<evidence type="ECO:0000313" key="2">
    <source>
        <dbReference type="Proteomes" id="UP000254893"/>
    </source>
</evidence>
<reference evidence="1 2" key="1">
    <citation type="submission" date="2018-06" db="EMBL/GenBank/DDBJ databases">
        <authorList>
            <consortium name="Pathogen Informatics"/>
            <person name="Doyle S."/>
        </authorList>
    </citation>
    <scope>NUCLEOTIDE SEQUENCE [LARGE SCALE GENOMIC DNA]</scope>
    <source>
        <strain evidence="1 2">NCTC11388</strain>
    </source>
</reference>
<proteinExistence type="predicted"/>
<gene>
    <name evidence="1" type="ORF">NCTC11388_04441</name>
</gene>
<protein>
    <submittedName>
        <fullName evidence="1">Uncharacterized protein</fullName>
    </submittedName>
</protein>
<evidence type="ECO:0000313" key="1">
    <source>
        <dbReference type="EMBL" id="SUJ28786.1"/>
    </source>
</evidence>
<dbReference type="EMBL" id="UGYW01000002">
    <property type="protein sequence ID" value="SUJ28786.1"/>
    <property type="molecule type" value="Genomic_DNA"/>
</dbReference>
<dbReference type="Proteomes" id="UP000254893">
    <property type="component" value="Unassembled WGS sequence"/>
</dbReference>
<sequence>MPTPTDQLYQKFRDNLNHSHQEVIIKFFLSFSRFEFLLKFNDFITAEGLVNWNDFTKNCKTRYVTWQNKGLKQELENAIQYIQSNPPKKLIKNDGQYIWQDIIRTNTDRLEILTLNIRTIRNNLFHGNKSLNADNGRDKELLESSLLILDDLICFLNGELDFVEESI</sequence>
<accession>A0A380CTM3</accession>
<dbReference type="AlphaFoldDB" id="A0A380CTM3"/>
<organism evidence="1 2">
    <name type="scientific">Sphingobacterium spiritivorum</name>
    <name type="common">Flavobacterium spiritivorum</name>
    <dbReference type="NCBI Taxonomy" id="258"/>
    <lineage>
        <taxon>Bacteria</taxon>
        <taxon>Pseudomonadati</taxon>
        <taxon>Bacteroidota</taxon>
        <taxon>Sphingobacteriia</taxon>
        <taxon>Sphingobacteriales</taxon>
        <taxon>Sphingobacteriaceae</taxon>
        <taxon>Sphingobacterium</taxon>
    </lineage>
</organism>
<dbReference type="RefSeq" id="WP_003005483.1">
    <property type="nucleotide sequence ID" value="NZ_CP068082.1"/>
</dbReference>
<name>A0A380CTM3_SPHSI</name>